<dbReference type="RefSeq" id="WP_073142305.1">
    <property type="nucleotide sequence ID" value="NZ_FQWQ01000005.1"/>
</dbReference>
<feature type="domain" description="Beta-lactamase-related" evidence="2">
    <location>
        <begin position="63"/>
        <end position="382"/>
    </location>
</feature>
<dbReference type="Proteomes" id="UP000184212">
    <property type="component" value="Unassembled WGS sequence"/>
</dbReference>
<keyword evidence="1" id="KW-0812">Transmembrane</keyword>
<dbReference type="Gene3D" id="3.40.710.10">
    <property type="entry name" value="DD-peptidase/beta-lactamase superfamily"/>
    <property type="match status" value="1"/>
</dbReference>
<dbReference type="STRING" id="947013.SAMN04488109_6188"/>
<feature type="transmembrane region" description="Helical" evidence="1">
    <location>
        <begin position="6"/>
        <end position="24"/>
    </location>
</feature>
<reference evidence="3 4" key="1">
    <citation type="submission" date="2016-11" db="EMBL/GenBank/DDBJ databases">
        <authorList>
            <person name="Jaros S."/>
            <person name="Januszkiewicz K."/>
            <person name="Wedrychowicz H."/>
        </authorList>
    </citation>
    <scope>NUCLEOTIDE SEQUENCE [LARGE SCALE GENOMIC DNA]</scope>
    <source>
        <strain evidence="3 4">DSM 24574</strain>
    </source>
</reference>
<proteinExistence type="predicted"/>
<dbReference type="Pfam" id="PF00144">
    <property type="entry name" value="Beta-lactamase"/>
    <property type="match status" value="1"/>
</dbReference>
<dbReference type="InterPro" id="IPR001466">
    <property type="entry name" value="Beta-lactam-related"/>
</dbReference>
<keyword evidence="1" id="KW-0472">Membrane</keyword>
<evidence type="ECO:0000256" key="1">
    <source>
        <dbReference type="SAM" id="Phobius"/>
    </source>
</evidence>
<keyword evidence="4" id="KW-1185">Reference proteome</keyword>
<dbReference type="PANTHER" id="PTHR46825:SF15">
    <property type="entry name" value="BETA-LACTAMASE-RELATED DOMAIN-CONTAINING PROTEIN"/>
    <property type="match status" value="1"/>
</dbReference>
<dbReference type="AlphaFoldDB" id="A0A1M5WZK6"/>
<organism evidence="3 4">
    <name type="scientific">Chryseolinea serpens</name>
    <dbReference type="NCBI Taxonomy" id="947013"/>
    <lineage>
        <taxon>Bacteria</taxon>
        <taxon>Pseudomonadati</taxon>
        <taxon>Bacteroidota</taxon>
        <taxon>Cytophagia</taxon>
        <taxon>Cytophagales</taxon>
        <taxon>Fulvivirgaceae</taxon>
        <taxon>Chryseolinea</taxon>
    </lineage>
</organism>
<keyword evidence="1" id="KW-1133">Transmembrane helix</keyword>
<gene>
    <name evidence="3" type="ORF">SAMN04488109_6188</name>
</gene>
<accession>A0A1M5WZK6</accession>
<dbReference type="InterPro" id="IPR050491">
    <property type="entry name" value="AmpC-like"/>
</dbReference>
<dbReference type="PANTHER" id="PTHR46825">
    <property type="entry name" value="D-ALANYL-D-ALANINE-CARBOXYPEPTIDASE/ENDOPEPTIDASE AMPH"/>
    <property type="match status" value="1"/>
</dbReference>
<sequence length="418" mass="46665">MKLKHYIFIGALLIIIPFLIAQVAKEKAALQEPAPKAAVQPKPVNPVLAEVLRDYEEQLKVLAEASGTPGAAIAVVQDSTIVFLKGMGRRSADAPQPVDVNTLFRIASVSKCFASFLTGILVQDSVLHWNDRIVDRLPHFALNSPEETQKLTIRHVLSHTTGLPYHTYTNMVEEGKPLDSMLSWLKRIPLSSPVGETYSYQNVAYSLIGRVIESATGKSYEDEMRQRVFGPLHMLTASIDYAGIQQSTNLAKPHKRRGNQWVPAAITSTYYNVAPAGGVNASISDMAQWMIALLGNRPDVISRETLKQLYSPEVKARSKNRNYGRMHRLSDSFYGLGWRVIYYPDDTLLYHGGYVNGYRSEVAVNPKDHLAVCILANAPGDLADNGIPLFFNLLQPKRDSVRAWEEKERKLRQQILVP</sequence>
<dbReference type="EMBL" id="FQWQ01000005">
    <property type="protein sequence ID" value="SHH93095.1"/>
    <property type="molecule type" value="Genomic_DNA"/>
</dbReference>
<evidence type="ECO:0000313" key="3">
    <source>
        <dbReference type="EMBL" id="SHH93095.1"/>
    </source>
</evidence>
<dbReference type="SUPFAM" id="SSF56601">
    <property type="entry name" value="beta-lactamase/transpeptidase-like"/>
    <property type="match status" value="1"/>
</dbReference>
<evidence type="ECO:0000313" key="4">
    <source>
        <dbReference type="Proteomes" id="UP000184212"/>
    </source>
</evidence>
<name>A0A1M5WZK6_9BACT</name>
<dbReference type="OrthoDB" id="1522765at2"/>
<protein>
    <submittedName>
        <fullName evidence="3">Beta-lactamase class C</fullName>
    </submittedName>
</protein>
<dbReference type="InterPro" id="IPR012338">
    <property type="entry name" value="Beta-lactam/transpept-like"/>
</dbReference>
<evidence type="ECO:0000259" key="2">
    <source>
        <dbReference type="Pfam" id="PF00144"/>
    </source>
</evidence>